<dbReference type="RefSeq" id="WP_120195564.1">
    <property type="nucleotide sequence ID" value="NZ_MCIA01000005.1"/>
</dbReference>
<dbReference type="GO" id="GO:0009401">
    <property type="term" value="P:phosphoenolpyruvate-dependent sugar phosphotransferase system"/>
    <property type="evidence" value="ECO:0007669"/>
    <property type="project" value="UniProtKB-KW"/>
</dbReference>
<dbReference type="InterPro" id="IPR011055">
    <property type="entry name" value="Dup_hybrid_motif"/>
</dbReference>
<evidence type="ECO:0000259" key="14">
    <source>
        <dbReference type="PROSITE" id="PS51098"/>
    </source>
</evidence>
<comment type="subcellular location">
    <subcellularLocation>
        <location evidence="1">Cell membrane</location>
        <topology evidence="1">Multi-pass membrane protein</topology>
    </subcellularLocation>
</comment>
<feature type="transmembrane region" description="Helical" evidence="12">
    <location>
        <begin position="446"/>
        <end position="468"/>
    </location>
</feature>
<keyword evidence="10 12" id="KW-0472">Membrane</keyword>
<dbReference type="GO" id="GO:0008982">
    <property type="term" value="F:protein-N(PI)-phosphohistidine-sugar phosphotransferase activity"/>
    <property type="evidence" value="ECO:0007669"/>
    <property type="project" value="InterPro"/>
</dbReference>
<dbReference type="Pfam" id="PF02378">
    <property type="entry name" value="PTS_EIIC"/>
    <property type="match status" value="1"/>
</dbReference>
<dbReference type="PANTHER" id="PTHR30175:SF1">
    <property type="entry name" value="PTS SYSTEM ARBUTIN-, CELLOBIOSE-, AND SALICIN-SPECIFIC EIIBC COMPONENT-RELATED"/>
    <property type="match status" value="1"/>
</dbReference>
<keyword evidence="6" id="KW-0598">Phosphotransferase system</keyword>
<sequence length="638" mass="67866">MASKYDGLARIIIQNVGGKSNVTSLTHCITRLRFKLKDESKANTEILKNTEGIVTVMKSGGQYQVVIGNHVPDVYAVVCEIGGFGGDSTDYVSEGPQKRQKLSAALIDTISGVFQPILGVFCATGLIKGILALLTFTNILSASDGTYQLLYAVADGFFYYLPVILGYTASKKFGLNPFTGIALGCALVYPKVVALSTGDVQQVLFAGSMFESNIYASFLKIPVIMPKSGYPSSVVPIVLSVYAASKIEKMWKRIIPDVVKNFLVPTLTLMIAAPLTFVLVGPVANSIAAVIGYFTQAAYNASPVLEGAIVGALWQVLVIFGLHWGLVPIYIMNLSTQGFDSFMQPYFAASFAQTAVVFAIMLRTKDKNLKSLCIPAVISGFFGVTEPAIYGISLPKKKPFIISCFAASIGGAIIGFGNVKKYMSGALGIFGFTTYINPANNDASSIPWVATGVLVASLVAFIVCLLTYKDVVKEKSNVVFPENTQTGTKTTTLVSPLKGNTVLLEDMDDAAFSSGALGKGIAIMPEEGILYAPADGAVTAIFPTGHAIGMVTEDGVEILIHVGMDTVKLEGRGFTPLTSVGSRVSKGQEILRFDMEVIKKEGCSLLTPVLISNFSSYSDIIPTDASKVSVGEPLITIL</sequence>
<dbReference type="NCBIfam" id="TIGR00830">
    <property type="entry name" value="PTBA"/>
    <property type="match status" value="1"/>
</dbReference>
<dbReference type="InterPro" id="IPR001996">
    <property type="entry name" value="PTS_IIB_1"/>
</dbReference>
<dbReference type="GO" id="GO:0015771">
    <property type="term" value="P:trehalose transport"/>
    <property type="evidence" value="ECO:0007669"/>
    <property type="project" value="TreeGrafter"/>
</dbReference>
<dbReference type="PROSITE" id="PS00371">
    <property type="entry name" value="PTS_EIIA_TYPE_1_HIS"/>
    <property type="match status" value="1"/>
</dbReference>
<dbReference type="InterPro" id="IPR013013">
    <property type="entry name" value="PTS_EIIC_1"/>
</dbReference>
<dbReference type="Gene3D" id="2.70.70.10">
    <property type="entry name" value="Glucose Permease (Domain IIA)"/>
    <property type="match status" value="1"/>
</dbReference>
<proteinExistence type="predicted"/>
<feature type="transmembrane region" description="Helical" evidence="12">
    <location>
        <begin position="422"/>
        <end position="440"/>
    </location>
</feature>
<dbReference type="InterPro" id="IPR001127">
    <property type="entry name" value="PTS_EIIA_1_perm"/>
</dbReference>
<evidence type="ECO:0000256" key="9">
    <source>
        <dbReference type="ARBA" id="ARBA00022989"/>
    </source>
</evidence>
<feature type="domain" description="PTS EIIB type-1" evidence="14">
    <location>
        <begin position="6"/>
        <end position="88"/>
    </location>
</feature>
<dbReference type="PROSITE" id="PS51098">
    <property type="entry name" value="PTS_EIIB_TYPE_1"/>
    <property type="match status" value="1"/>
</dbReference>
<dbReference type="InterPro" id="IPR003352">
    <property type="entry name" value="PTS_EIIC"/>
</dbReference>
<evidence type="ECO:0000256" key="10">
    <source>
        <dbReference type="ARBA" id="ARBA00023136"/>
    </source>
</evidence>
<dbReference type="Proteomes" id="UP000284277">
    <property type="component" value="Unassembled WGS sequence"/>
</dbReference>
<evidence type="ECO:0000259" key="15">
    <source>
        <dbReference type="PROSITE" id="PS51103"/>
    </source>
</evidence>
<organism evidence="16 17">
    <name type="scientific">Lacrimispora algidixylanolytica</name>
    <dbReference type="NCBI Taxonomy" id="94868"/>
    <lineage>
        <taxon>Bacteria</taxon>
        <taxon>Bacillati</taxon>
        <taxon>Bacillota</taxon>
        <taxon>Clostridia</taxon>
        <taxon>Lachnospirales</taxon>
        <taxon>Lachnospiraceae</taxon>
        <taxon>Lacrimispora</taxon>
    </lineage>
</organism>
<comment type="caution">
    <text evidence="16">The sequence shown here is derived from an EMBL/GenBank/DDBJ whole genome shotgun (WGS) entry which is preliminary data.</text>
</comment>
<keyword evidence="17" id="KW-1185">Reference proteome</keyword>
<dbReference type="InterPro" id="IPR036878">
    <property type="entry name" value="Glu_permease_IIB"/>
</dbReference>
<keyword evidence="8" id="KW-0418">Kinase</keyword>
<feature type="transmembrane region" description="Helical" evidence="12">
    <location>
        <begin position="343"/>
        <end position="362"/>
    </location>
</feature>
<feature type="domain" description="PTS EIIA type-1" evidence="13">
    <location>
        <begin position="509"/>
        <end position="613"/>
    </location>
</feature>
<name>A0A419T8S5_9FIRM</name>
<evidence type="ECO:0000256" key="7">
    <source>
        <dbReference type="ARBA" id="ARBA00022692"/>
    </source>
</evidence>
<dbReference type="PROSITE" id="PS01035">
    <property type="entry name" value="PTS_EIIB_TYPE_1_CYS"/>
    <property type="match status" value="1"/>
</dbReference>
<evidence type="ECO:0000256" key="2">
    <source>
        <dbReference type="ARBA" id="ARBA00022448"/>
    </source>
</evidence>
<dbReference type="SUPFAM" id="SSF51261">
    <property type="entry name" value="Duplicated hybrid motif"/>
    <property type="match status" value="1"/>
</dbReference>
<protein>
    <submittedName>
        <fullName evidence="16">PTS beta-glucoside transporter subunit IIABC</fullName>
    </submittedName>
</protein>
<dbReference type="FunFam" id="2.70.70.10:FF:000001">
    <property type="entry name" value="PTS system glucose-specific IIA component"/>
    <property type="match status" value="1"/>
</dbReference>
<keyword evidence="5" id="KW-0808">Transferase</keyword>
<evidence type="ECO:0000256" key="5">
    <source>
        <dbReference type="ARBA" id="ARBA00022679"/>
    </source>
</evidence>
<keyword evidence="2" id="KW-0813">Transport</keyword>
<keyword evidence="3" id="KW-1003">Cell membrane</keyword>
<evidence type="ECO:0000256" key="1">
    <source>
        <dbReference type="ARBA" id="ARBA00004651"/>
    </source>
</evidence>
<dbReference type="PROSITE" id="PS51103">
    <property type="entry name" value="PTS_EIIC_TYPE_1"/>
    <property type="match status" value="1"/>
</dbReference>
<dbReference type="Pfam" id="PF00358">
    <property type="entry name" value="PTS_EIIA_1"/>
    <property type="match status" value="1"/>
</dbReference>
<evidence type="ECO:0000256" key="4">
    <source>
        <dbReference type="ARBA" id="ARBA00022597"/>
    </source>
</evidence>
<evidence type="ECO:0000256" key="6">
    <source>
        <dbReference type="ARBA" id="ARBA00022683"/>
    </source>
</evidence>
<feature type="transmembrane region" description="Helical" evidence="12">
    <location>
        <begin position="399"/>
        <end position="417"/>
    </location>
</feature>
<dbReference type="InterPro" id="IPR011297">
    <property type="entry name" value="PTS_IIABC_b_glu"/>
</dbReference>
<feature type="transmembrane region" description="Helical" evidence="12">
    <location>
        <begin position="307"/>
        <end position="331"/>
    </location>
</feature>
<dbReference type="GO" id="GO:0005886">
    <property type="term" value="C:plasma membrane"/>
    <property type="evidence" value="ECO:0007669"/>
    <property type="project" value="UniProtKB-SubCell"/>
</dbReference>
<dbReference type="CDD" id="cd00212">
    <property type="entry name" value="PTS_IIB_glc"/>
    <property type="match status" value="1"/>
</dbReference>
<feature type="active site" description="Phosphocysteine intermediate; for EIIB activity" evidence="11">
    <location>
        <position position="28"/>
    </location>
</feature>
<feature type="transmembrane region" description="Helical" evidence="12">
    <location>
        <begin position="149"/>
        <end position="169"/>
    </location>
</feature>
<feature type="transmembrane region" description="Helical" evidence="12">
    <location>
        <begin position="267"/>
        <end position="295"/>
    </location>
</feature>
<dbReference type="GO" id="GO:0090589">
    <property type="term" value="F:protein-phosphocysteine-trehalose phosphotransferase system transporter activity"/>
    <property type="evidence" value="ECO:0007669"/>
    <property type="project" value="TreeGrafter"/>
</dbReference>
<dbReference type="PROSITE" id="PS51093">
    <property type="entry name" value="PTS_EIIA_TYPE_1"/>
    <property type="match status" value="1"/>
</dbReference>
<evidence type="ECO:0000256" key="8">
    <source>
        <dbReference type="ARBA" id="ARBA00022777"/>
    </source>
</evidence>
<dbReference type="EMBL" id="MCIA01000005">
    <property type="protein sequence ID" value="RKD33843.1"/>
    <property type="molecule type" value="Genomic_DNA"/>
</dbReference>
<keyword evidence="9 12" id="KW-1133">Transmembrane helix</keyword>
<feature type="transmembrane region" description="Helical" evidence="12">
    <location>
        <begin position="117"/>
        <end position="137"/>
    </location>
</feature>
<dbReference type="PANTHER" id="PTHR30175">
    <property type="entry name" value="PHOSPHOTRANSFERASE SYSTEM TRANSPORT PROTEIN"/>
    <property type="match status" value="1"/>
</dbReference>
<dbReference type="GO" id="GO:0016301">
    <property type="term" value="F:kinase activity"/>
    <property type="evidence" value="ECO:0007669"/>
    <property type="project" value="UniProtKB-KW"/>
</dbReference>
<dbReference type="InterPro" id="IPR050558">
    <property type="entry name" value="PTS_Sugar-Specific_Components"/>
</dbReference>
<keyword evidence="4" id="KW-0762">Sugar transport</keyword>
<accession>A0A419T8S5</accession>
<dbReference type="Pfam" id="PF00367">
    <property type="entry name" value="PTS_EIIB"/>
    <property type="match status" value="1"/>
</dbReference>
<evidence type="ECO:0000256" key="3">
    <source>
        <dbReference type="ARBA" id="ARBA00022475"/>
    </source>
</evidence>
<dbReference type="AlphaFoldDB" id="A0A419T8S5"/>
<dbReference type="FunFam" id="3.30.1360.60:FF:000001">
    <property type="entry name" value="PTS system glucose-specific IIBC component PtsG"/>
    <property type="match status" value="1"/>
</dbReference>
<reference evidence="16 17" key="1">
    <citation type="submission" date="2016-08" db="EMBL/GenBank/DDBJ databases">
        <title>A new outlook on sporulation: Clostridium algidixylanolyticum.</title>
        <authorList>
            <person name="Poppleton D.I."/>
            <person name="Gribaldo S."/>
        </authorList>
    </citation>
    <scope>NUCLEOTIDE SEQUENCE [LARGE SCALE GENOMIC DNA]</scope>
    <source>
        <strain evidence="16 17">SPL73</strain>
    </source>
</reference>
<feature type="transmembrane region" description="Helical" evidence="12">
    <location>
        <begin position="374"/>
        <end position="393"/>
    </location>
</feature>
<evidence type="ECO:0000256" key="11">
    <source>
        <dbReference type="PROSITE-ProRule" id="PRU00421"/>
    </source>
</evidence>
<evidence type="ECO:0000313" key="16">
    <source>
        <dbReference type="EMBL" id="RKD33843.1"/>
    </source>
</evidence>
<evidence type="ECO:0000259" key="13">
    <source>
        <dbReference type="PROSITE" id="PS51093"/>
    </source>
</evidence>
<dbReference type="Gene3D" id="3.30.1360.60">
    <property type="entry name" value="Glucose permease domain IIB"/>
    <property type="match status" value="1"/>
</dbReference>
<gene>
    <name evidence="16" type="ORF">BET01_13310</name>
</gene>
<evidence type="ECO:0000256" key="12">
    <source>
        <dbReference type="SAM" id="Phobius"/>
    </source>
</evidence>
<evidence type="ECO:0000313" key="17">
    <source>
        <dbReference type="Proteomes" id="UP000284277"/>
    </source>
</evidence>
<dbReference type="InterPro" id="IPR018113">
    <property type="entry name" value="PTrfase_EIIB_Cys"/>
</dbReference>
<feature type="domain" description="PTS EIIC type-1" evidence="15">
    <location>
        <begin position="108"/>
        <end position="479"/>
    </location>
</feature>
<dbReference type="NCBIfam" id="TIGR01995">
    <property type="entry name" value="PTS-II-ABC-beta"/>
    <property type="match status" value="1"/>
</dbReference>
<dbReference type="SUPFAM" id="SSF55604">
    <property type="entry name" value="Glucose permease domain IIB"/>
    <property type="match status" value="1"/>
</dbReference>
<keyword evidence="7 12" id="KW-0812">Transmembrane</keyword>
<dbReference type="OrthoDB" id="92465at2"/>